<organism evidence="3 4">
    <name type="scientific">Micromonospora sonchi</name>
    <dbReference type="NCBI Taxonomy" id="1763543"/>
    <lineage>
        <taxon>Bacteria</taxon>
        <taxon>Bacillati</taxon>
        <taxon>Actinomycetota</taxon>
        <taxon>Actinomycetes</taxon>
        <taxon>Micromonosporales</taxon>
        <taxon>Micromonosporaceae</taxon>
        <taxon>Micromonospora</taxon>
    </lineage>
</organism>
<feature type="signal peptide" evidence="2">
    <location>
        <begin position="1"/>
        <end position="27"/>
    </location>
</feature>
<evidence type="ECO:0000256" key="1">
    <source>
        <dbReference type="SAM" id="MobiDB-lite"/>
    </source>
</evidence>
<feature type="region of interest" description="Disordered" evidence="1">
    <location>
        <begin position="96"/>
        <end position="289"/>
    </location>
</feature>
<feature type="compositionally biased region" description="Pro residues" evidence="1">
    <location>
        <begin position="135"/>
        <end position="163"/>
    </location>
</feature>
<dbReference type="EMBL" id="BMNB01000003">
    <property type="protein sequence ID" value="GGM28046.1"/>
    <property type="molecule type" value="Genomic_DNA"/>
</dbReference>
<feature type="compositionally biased region" description="Low complexity" evidence="1">
    <location>
        <begin position="253"/>
        <end position="263"/>
    </location>
</feature>
<feature type="region of interest" description="Disordered" evidence="1">
    <location>
        <begin position="44"/>
        <end position="65"/>
    </location>
</feature>
<protein>
    <submittedName>
        <fullName evidence="3">Uncharacterized protein</fullName>
    </submittedName>
</protein>
<keyword evidence="2" id="KW-0732">Signal</keyword>
<comment type="caution">
    <text evidence="3">The sequence shown here is derived from an EMBL/GenBank/DDBJ whole genome shotgun (WGS) entry which is preliminary data.</text>
</comment>
<evidence type="ECO:0000313" key="4">
    <source>
        <dbReference type="Proteomes" id="UP000608890"/>
    </source>
</evidence>
<feature type="compositionally biased region" description="Polar residues" evidence="1">
    <location>
        <begin position="264"/>
        <end position="276"/>
    </location>
</feature>
<accession>A0A917TLV2</accession>
<evidence type="ECO:0000313" key="3">
    <source>
        <dbReference type="EMBL" id="GGM28046.1"/>
    </source>
</evidence>
<dbReference type="AlphaFoldDB" id="A0A917TLV2"/>
<name>A0A917TLV2_9ACTN</name>
<gene>
    <name evidence="3" type="ORF">GCM10011608_11150</name>
</gene>
<sequence>MRLLLYAAAGAAGICLALTASQDPARADTPDGLVTGTVNNLLDPLAGKRKKDRPTPVRDTLTQTTSTVGKTVNKTIGTAKTVTGAVNEAAEPLPVAGRAAGKVTDTAGRTLDAVTKPRTSEQPQPPPDLDDSPAPADPDPAAPATPTPGEPGPPPAAPKPKPTPDTARSGPQTAPEPERRSPTRRTGSGAHHLPWQAPAAAPTNRTPTPAAAPATAADTTSSAVRDQQQPHQPDSPDMGADSLTPTGSPTPPDGTTADTPTHPNLRQPQPVDTSTQRRGRHHPPTAPSG</sequence>
<feature type="compositionally biased region" description="Low complexity" evidence="1">
    <location>
        <begin position="197"/>
        <end position="237"/>
    </location>
</feature>
<feature type="chain" id="PRO_5036987463" evidence="2">
    <location>
        <begin position="28"/>
        <end position="289"/>
    </location>
</feature>
<evidence type="ECO:0000256" key="2">
    <source>
        <dbReference type="SAM" id="SignalP"/>
    </source>
</evidence>
<dbReference type="RefSeq" id="WP_189041159.1">
    <property type="nucleotide sequence ID" value="NZ_BMNB01000003.1"/>
</dbReference>
<proteinExistence type="predicted"/>
<keyword evidence="4" id="KW-1185">Reference proteome</keyword>
<reference evidence="3" key="2">
    <citation type="submission" date="2020-09" db="EMBL/GenBank/DDBJ databases">
        <authorList>
            <person name="Sun Q."/>
            <person name="Zhou Y."/>
        </authorList>
    </citation>
    <scope>NUCLEOTIDE SEQUENCE</scope>
    <source>
        <strain evidence="3">CGMCC 4.7312</strain>
    </source>
</reference>
<dbReference type="Proteomes" id="UP000608890">
    <property type="component" value="Unassembled WGS sequence"/>
</dbReference>
<reference evidence="3" key="1">
    <citation type="journal article" date="2014" name="Int. J. Syst. Evol. Microbiol.">
        <title>Complete genome sequence of Corynebacterium casei LMG S-19264T (=DSM 44701T), isolated from a smear-ripened cheese.</title>
        <authorList>
            <consortium name="US DOE Joint Genome Institute (JGI-PGF)"/>
            <person name="Walter F."/>
            <person name="Albersmeier A."/>
            <person name="Kalinowski J."/>
            <person name="Ruckert C."/>
        </authorList>
    </citation>
    <scope>NUCLEOTIDE SEQUENCE</scope>
    <source>
        <strain evidence="3">CGMCC 4.7312</strain>
    </source>
</reference>